<keyword evidence="2" id="KW-0548">Nucleotidyltransferase</keyword>
<dbReference type="InterPro" id="IPR043502">
    <property type="entry name" value="DNA/RNA_pol_sf"/>
</dbReference>
<reference evidence="8 9" key="1">
    <citation type="journal article" date="2019" name="Sci. Rep.">
        <title>Orb-weaving spider Araneus ventricosus genome elucidates the spidroin gene catalogue.</title>
        <authorList>
            <person name="Kono N."/>
            <person name="Nakamura H."/>
            <person name="Ohtoshi R."/>
            <person name="Moran D.A.P."/>
            <person name="Shinohara A."/>
            <person name="Yoshida Y."/>
            <person name="Fujiwara M."/>
            <person name="Mori M."/>
            <person name="Tomita M."/>
            <person name="Arakawa K."/>
        </authorList>
    </citation>
    <scope>NUCLEOTIDE SEQUENCE [LARGE SCALE GENOMIC DNA]</scope>
</reference>
<sequence length="103" mass="11993">MRVRLWGSCGFDPKTGWKNTFMYRLWQGPDMEEHPIEYASRLLNSAERNYSATKREAFAVVWALNKFRGYVEGSKITVASDHQALKWLMKLKSPSGRLAHWSL</sequence>
<keyword evidence="6" id="KW-0695">RNA-directed DNA polymerase</keyword>
<comment type="caution">
    <text evidence="8">The sequence shown here is derived from an EMBL/GenBank/DDBJ whole genome shotgun (WGS) entry which is preliminary data.</text>
</comment>
<dbReference type="OrthoDB" id="425619at2759"/>
<dbReference type="Proteomes" id="UP000499080">
    <property type="component" value="Unassembled WGS sequence"/>
</dbReference>
<evidence type="ECO:0000256" key="6">
    <source>
        <dbReference type="ARBA" id="ARBA00022918"/>
    </source>
</evidence>
<dbReference type="GO" id="GO:0004519">
    <property type="term" value="F:endonuclease activity"/>
    <property type="evidence" value="ECO:0007669"/>
    <property type="project" value="UniProtKB-KW"/>
</dbReference>
<evidence type="ECO:0000256" key="2">
    <source>
        <dbReference type="ARBA" id="ARBA00022695"/>
    </source>
</evidence>
<keyword evidence="1" id="KW-0808">Transferase</keyword>
<accession>A0A4Y2CX26</accession>
<dbReference type="PANTHER" id="PTHR37984:SF5">
    <property type="entry name" value="PROTEIN NYNRIN-LIKE"/>
    <property type="match status" value="1"/>
</dbReference>
<evidence type="ECO:0000256" key="5">
    <source>
        <dbReference type="ARBA" id="ARBA00022801"/>
    </source>
</evidence>
<dbReference type="GO" id="GO:0016787">
    <property type="term" value="F:hydrolase activity"/>
    <property type="evidence" value="ECO:0007669"/>
    <property type="project" value="UniProtKB-KW"/>
</dbReference>
<name>A0A4Y2CX26_ARAVE</name>
<dbReference type="PANTHER" id="PTHR37984">
    <property type="entry name" value="PROTEIN CBG26694"/>
    <property type="match status" value="1"/>
</dbReference>
<feature type="domain" description="Reverse transcriptase RNase H-like" evidence="7">
    <location>
        <begin position="25"/>
        <end position="103"/>
    </location>
</feature>
<organism evidence="8 9">
    <name type="scientific">Araneus ventricosus</name>
    <name type="common">Orbweaver spider</name>
    <name type="synonym">Epeira ventricosa</name>
    <dbReference type="NCBI Taxonomy" id="182803"/>
    <lineage>
        <taxon>Eukaryota</taxon>
        <taxon>Metazoa</taxon>
        <taxon>Ecdysozoa</taxon>
        <taxon>Arthropoda</taxon>
        <taxon>Chelicerata</taxon>
        <taxon>Arachnida</taxon>
        <taxon>Araneae</taxon>
        <taxon>Araneomorphae</taxon>
        <taxon>Entelegynae</taxon>
        <taxon>Araneoidea</taxon>
        <taxon>Araneidae</taxon>
        <taxon>Araneus</taxon>
    </lineage>
</organism>
<keyword evidence="5" id="KW-0378">Hydrolase</keyword>
<dbReference type="EMBL" id="BGPR01000263">
    <property type="protein sequence ID" value="GBM09031.1"/>
    <property type="molecule type" value="Genomic_DNA"/>
</dbReference>
<dbReference type="GO" id="GO:0003964">
    <property type="term" value="F:RNA-directed DNA polymerase activity"/>
    <property type="evidence" value="ECO:0007669"/>
    <property type="project" value="UniProtKB-KW"/>
</dbReference>
<dbReference type="CDD" id="cd09274">
    <property type="entry name" value="RNase_HI_RT_Ty3"/>
    <property type="match status" value="1"/>
</dbReference>
<keyword evidence="3" id="KW-0540">Nuclease</keyword>
<dbReference type="InterPro" id="IPR050951">
    <property type="entry name" value="Retrovirus_Pol_polyprotein"/>
</dbReference>
<evidence type="ECO:0000256" key="3">
    <source>
        <dbReference type="ARBA" id="ARBA00022722"/>
    </source>
</evidence>
<evidence type="ECO:0000256" key="4">
    <source>
        <dbReference type="ARBA" id="ARBA00022759"/>
    </source>
</evidence>
<dbReference type="InterPro" id="IPR041373">
    <property type="entry name" value="RT_RNaseH"/>
</dbReference>
<dbReference type="SUPFAM" id="SSF56672">
    <property type="entry name" value="DNA/RNA polymerases"/>
    <property type="match status" value="1"/>
</dbReference>
<evidence type="ECO:0000313" key="8">
    <source>
        <dbReference type="EMBL" id="GBM09031.1"/>
    </source>
</evidence>
<protein>
    <recommendedName>
        <fullName evidence="7">Reverse transcriptase RNase H-like domain-containing protein</fullName>
    </recommendedName>
</protein>
<proteinExistence type="predicted"/>
<dbReference type="Pfam" id="PF17917">
    <property type="entry name" value="RT_RNaseH"/>
    <property type="match status" value="1"/>
</dbReference>
<evidence type="ECO:0000259" key="7">
    <source>
        <dbReference type="Pfam" id="PF17917"/>
    </source>
</evidence>
<gene>
    <name evidence="8" type="ORF">AVEN_229061_1</name>
</gene>
<dbReference type="AlphaFoldDB" id="A0A4Y2CX26"/>
<evidence type="ECO:0000256" key="1">
    <source>
        <dbReference type="ARBA" id="ARBA00022679"/>
    </source>
</evidence>
<keyword evidence="4" id="KW-0255">Endonuclease</keyword>
<evidence type="ECO:0000313" key="9">
    <source>
        <dbReference type="Proteomes" id="UP000499080"/>
    </source>
</evidence>
<dbReference type="Gene3D" id="3.10.20.370">
    <property type="match status" value="1"/>
</dbReference>
<keyword evidence="9" id="KW-1185">Reference proteome</keyword>